<evidence type="ECO:0000313" key="1">
    <source>
        <dbReference type="EMBL" id="MFD1570043.1"/>
    </source>
</evidence>
<evidence type="ECO:0000313" key="2">
    <source>
        <dbReference type="Proteomes" id="UP001597185"/>
    </source>
</evidence>
<comment type="caution">
    <text evidence="1">The sequence shown here is derived from an EMBL/GenBank/DDBJ whole genome shotgun (WGS) entry which is preliminary data.</text>
</comment>
<dbReference type="Pfam" id="PF24037">
    <property type="entry name" value="DUF7346"/>
    <property type="match status" value="1"/>
</dbReference>
<dbReference type="AlphaFoldDB" id="A0ABD6C0R9"/>
<accession>A0ABD6C0R9</accession>
<proteinExistence type="predicted"/>
<reference evidence="1 2" key="1">
    <citation type="journal article" date="2019" name="Int. J. Syst. Evol. Microbiol.">
        <title>The Global Catalogue of Microorganisms (GCM) 10K type strain sequencing project: providing services to taxonomists for standard genome sequencing and annotation.</title>
        <authorList>
            <consortium name="The Broad Institute Genomics Platform"/>
            <consortium name="The Broad Institute Genome Sequencing Center for Infectious Disease"/>
            <person name="Wu L."/>
            <person name="Ma J."/>
        </authorList>
    </citation>
    <scope>NUCLEOTIDE SEQUENCE [LARGE SCALE GENOMIC DNA]</scope>
    <source>
        <strain evidence="1 2">CGMCC 1.12689</strain>
    </source>
</reference>
<dbReference type="InterPro" id="IPR055770">
    <property type="entry name" value="DUF7346"/>
</dbReference>
<keyword evidence="2" id="KW-1185">Reference proteome</keyword>
<organism evidence="1 2">
    <name type="scientific">Halorubrum laminariae</name>
    <dbReference type="NCBI Taxonomy" id="1433523"/>
    <lineage>
        <taxon>Archaea</taxon>
        <taxon>Methanobacteriati</taxon>
        <taxon>Methanobacteriota</taxon>
        <taxon>Stenosarchaea group</taxon>
        <taxon>Halobacteria</taxon>
        <taxon>Halobacteriales</taxon>
        <taxon>Haloferacaceae</taxon>
        <taxon>Halorubrum</taxon>
    </lineage>
</organism>
<dbReference type="RefSeq" id="WP_256416745.1">
    <property type="nucleotide sequence ID" value="NZ_JANHDL010000001.1"/>
</dbReference>
<dbReference type="InterPro" id="IPR036390">
    <property type="entry name" value="WH_DNA-bd_sf"/>
</dbReference>
<name>A0ABD6C0R9_9EURY</name>
<protein>
    <recommendedName>
        <fullName evidence="3">MarR family transcriptional regulator</fullName>
    </recommendedName>
</protein>
<dbReference type="SUPFAM" id="SSF46785">
    <property type="entry name" value="Winged helix' DNA-binding domain"/>
    <property type="match status" value="1"/>
</dbReference>
<gene>
    <name evidence="1" type="ORF">ACFR9T_05510</name>
</gene>
<dbReference type="EMBL" id="JBHUDB010000001">
    <property type="protein sequence ID" value="MFD1570043.1"/>
    <property type="molecule type" value="Genomic_DNA"/>
</dbReference>
<dbReference type="Proteomes" id="UP001597185">
    <property type="component" value="Unassembled WGS sequence"/>
</dbReference>
<sequence length="155" mass="16420">MQTVRLADGETYLLVKRSAESSRVRDPATGEERYVDNDNLSVVAGESPLATAASGVPTPVRRVLRAVHDDRSLGLLAVVVDDGPLSVIELLDTADMCESDLHGTVSELRAAGLIDETEFAGRRGYEATPVASEGIELLRGVSPDSDQRGEGSIDG</sequence>
<evidence type="ECO:0008006" key="3">
    <source>
        <dbReference type="Google" id="ProtNLM"/>
    </source>
</evidence>